<dbReference type="OrthoDB" id="3637243at2759"/>
<evidence type="ECO:0000313" key="1">
    <source>
        <dbReference type="EMBL" id="KAF2206975.1"/>
    </source>
</evidence>
<evidence type="ECO:0000313" key="2">
    <source>
        <dbReference type="Proteomes" id="UP000799539"/>
    </source>
</evidence>
<gene>
    <name evidence="1" type="ORF">CERZMDRAFT_102822</name>
</gene>
<accession>A0A6A6EZ51</accession>
<keyword evidence="2" id="KW-1185">Reference proteome</keyword>
<dbReference type="AlphaFoldDB" id="A0A6A6EZ51"/>
<reference evidence="1" key="1">
    <citation type="journal article" date="2020" name="Stud. Mycol.">
        <title>101 Dothideomycetes genomes: a test case for predicting lifestyles and emergence of pathogens.</title>
        <authorList>
            <person name="Haridas S."/>
            <person name="Albert R."/>
            <person name="Binder M."/>
            <person name="Bloem J."/>
            <person name="Labutti K."/>
            <person name="Salamov A."/>
            <person name="Andreopoulos B."/>
            <person name="Baker S."/>
            <person name="Barry K."/>
            <person name="Bills G."/>
            <person name="Bluhm B."/>
            <person name="Cannon C."/>
            <person name="Castanera R."/>
            <person name="Culley D."/>
            <person name="Daum C."/>
            <person name="Ezra D."/>
            <person name="Gonzalez J."/>
            <person name="Henrissat B."/>
            <person name="Kuo A."/>
            <person name="Liang C."/>
            <person name="Lipzen A."/>
            <person name="Lutzoni F."/>
            <person name="Magnuson J."/>
            <person name="Mondo S."/>
            <person name="Nolan M."/>
            <person name="Ohm R."/>
            <person name="Pangilinan J."/>
            <person name="Park H.-J."/>
            <person name="Ramirez L."/>
            <person name="Alfaro M."/>
            <person name="Sun H."/>
            <person name="Tritt A."/>
            <person name="Yoshinaga Y."/>
            <person name="Zwiers L.-H."/>
            <person name="Turgeon B."/>
            <person name="Goodwin S."/>
            <person name="Spatafora J."/>
            <person name="Crous P."/>
            <person name="Grigoriev I."/>
        </authorList>
    </citation>
    <scope>NUCLEOTIDE SEQUENCE</scope>
    <source>
        <strain evidence="1">SCOH1-5</strain>
    </source>
</reference>
<proteinExistence type="predicted"/>
<organism evidence="1 2">
    <name type="scientific">Cercospora zeae-maydis SCOH1-5</name>
    <dbReference type="NCBI Taxonomy" id="717836"/>
    <lineage>
        <taxon>Eukaryota</taxon>
        <taxon>Fungi</taxon>
        <taxon>Dikarya</taxon>
        <taxon>Ascomycota</taxon>
        <taxon>Pezizomycotina</taxon>
        <taxon>Dothideomycetes</taxon>
        <taxon>Dothideomycetidae</taxon>
        <taxon>Mycosphaerellales</taxon>
        <taxon>Mycosphaerellaceae</taxon>
        <taxon>Cercospora</taxon>
    </lineage>
</organism>
<dbReference type="EMBL" id="ML992708">
    <property type="protein sequence ID" value="KAF2206975.1"/>
    <property type="molecule type" value="Genomic_DNA"/>
</dbReference>
<name>A0A6A6EZ51_9PEZI</name>
<protein>
    <submittedName>
        <fullName evidence="1">Uncharacterized protein</fullName>
    </submittedName>
</protein>
<sequence>MERVSILVPYFTTTAPSSTSPPNQSLPVKADWEGNTETIDKPWVQNEPYGRDFTVVDDRIINIINKGQRLRPNQFVTQRVEQLYIVTCGDPRLTDDLCYLTETIKDNEWAKTEERGIDGYMWRPGVSSIDVKIGYEVLKPEGWLECASGVKEEEKLPEDVAFRVKETLWEASHSEFASWYDYGQLVRVEIAARISAIQPSERQPDHNYFAKLV</sequence>
<dbReference type="Proteomes" id="UP000799539">
    <property type="component" value="Unassembled WGS sequence"/>
</dbReference>